<evidence type="ECO:0000313" key="3">
    <source>
        <dbReference type="Proteomes" id="UP001152799"/>
    </source>
</evidence>
<dbReference type="AlphaFoldDB" id="A0A9N9MAP1"/>
<evidence type="ECO:0000313" key="2">
    <source>
        <dbReference type="EMBL" id="CAG9760893.1"/>
    </source>
</evidence>
<protein>
    <recommendedName>
        <fullName evidence="1">CID domain-containing protein</fullName>
    </recommendedName>
</protein>
<dbReference type="InterPro" id="IPR006569">
    <property type="entry name" value="CID_dom"/>
</dbReference>
<dbReference type="Proteomes" id="UP001152799">
    <property type="component" value="Chromosome 1"/>
</dbReference>
<dbReference type="InterPro" id="IPR008942">
    <property type="entry name" value="ENTH_VHS"/>
</dbReference>
<reference evidence="2" key="1">
    <citation type="submission" date="2022-01" db="EMBL/GenBank/DDBJ databases">
        <authorList>
            <person name="King R."/>
        </authorList>
    </citation>
    <scope>NUCLEOTIDE SEQUENCE</scope>
</reference>
<dbReference type="EMBL" id="OU892277">
    <property type="protein sequence ID" value="CAG9760893.1"/>
    <property type="molecule type" value="Genomic_DNA"/>
</dbReference>
<dbReference type="Gene3D" id="1.25.40.90">
    <property type="match status" value="1"/>
</dbReference>
<organism evidence="2 3">
    <name type="scientific">Ceutorhynchus assimilis</name>
    <name type="common">cabbage seed weevil</name>
    <dbReference type="NCBI Taxonomy" id="467358"/>
    <lineage>
        <taxon>Eukaryota</taxon>
        <taxon>Metazoa</taxon>
        <taxon>Ecdysozoa</taxon>
        <taxon>Arthropoda</taxon>
        <taxon>Hexapoda</taxon>
        <taxon>Insecta</taxon>
        <taxon>Pterygota</taxon>
        <taxon>Neoptera</taxon>
        <taxon>Endopterygota</taxon>
        <taxon>Coleoptera</taxon>
        <taxon>Polyphaga</taxon>
        <taxon>Cucujiformia</taxon>
        <taxon>Curculionidae</taxon>
        <taxon>Ceutorhynchinae</taxon>
        <taxon>Ceutorhynchus</taxon>
    </lineage>
</organism>
<accession>A0A9N9MAP1</accession>
<dbReference type="OrthoDB" id="10069473at2759"/>
<feature type="domain" description="CID" evidence="1">
    <location>
        <begin position="1"/>
        <end position="86"/>
    </location>
</feature>
<keyword evidence="3" id="KW-1185">Reference proteome</keyword>
<proteinExistence type="predicted"/>
<evidence type="ECO:0000259" key="1">
    <source>
        <dbReference type="PROSITE" id="PS51391"/>
    </source>
</evidence>
<dbReference type="PROSITE" id="PS51391">
    <property type="entry name" value="CID"/>
    <property type="match status" value="1"/>
</dbReference>
<gene>
    <name evidence="2" type="ORF">CEUTPL_LOCUS1610</name>
</gene>
<dbReference type="Pfam" id="PF04818">
    <property type="entry name" value="CID"/>
    <property type="match status" value="1"/>
</dbReference>
<sequence>MNLAKDARRITLMYLANDVLQNSRKITRKYTSEFRRDIERVFKSMSKSDETTRDEMRELADLRAGERARGRAATQSRFEELATIETDNTPVRPLTPPESREVIQVMQEFESKIMSPISPFVQNVTEELAFLTERVPDRSTIALIQNRDEAENLIYEVHGVISTLLQKETLCSF</sequence>
<name>A0A9N9MAP1_9CUCU</name>